<dbReference type="Proteomes" id="UP000233551">
    <property type="component" value="Unassembled WGS sequence"/>
</dbReference>
<protein>
    <recommendedName>
        <fullName evidence="3">F-box associated domain-containing protein</fullName>
    </recommendedName>
</protein>
<accession>A0A2I0KHG9</accession>
<keyword evidence="2" id="KW-1185">Reference proteome</keyword>
<name>A0A2I0KHG9_PUNGR</name>
<feature type="non-terminal residue" evidence="1">
    <location>
        <position position="1"/>
    </location>
</feature>
<reference evidence="1 2" key="1">
    <citation type="submission" date="2017-11" db="EMBL/GenBank/DDBJ databases">
        <title>De-novo sequencing of pomegranate (Punica granatum L.) genome.</title>
        <authorList>
            <person name="Akparov Z."/>
            <person name="Amiraslanov A."/>
            <person name="Hajiyeva S."/>
            <person name="Abbasov M."/>
            <person name="Kaur K."/>
            <person name="Hamwieh A."/>
            <person name="Solovyev V."/>
            <person name="Salamov A."/>
            <person name="Braich B."/>
            <person name="Kosarev P."/>
            <person name="Mahmoud A."/>
            <person name="Hajiyev E."/>
            <person name="Babayeva S."/>
            <person name="Izzatullayeva V."/>
            <person name="Mammadov A."/>
            <person name="Mammadov A."/>
            <person name="Sharifova S."/>
            <person name="Ojaghi J."/>
            <person name="Eynullazada K."/>
            <person name="Bayramov B."/>
            <person name="Abdulazimova A."/>
            <person name="Shahmuradov I."/>
        </authorList>
    </citation>
    <scope>NUCLEOTIDE SEQUENCE [LARGE SCALE GENOMIC DNA]</scope>
    <source>
        <strain evidence="2">cv. AG2017</strain>
        <tissue evidence="1">Leaf</tissue>
    </source>
</reference>
<dbReference type="EMBL" id="PGOL01000571">
    <property type="protein sequence ID" value="PKI67911.1"/>
    <property type="molecule type" value="Genomic_DNA"/>
</dbReference>
<dbReference type="AlphaFoldDB" id="A0A2I0KHG9"/>
<gene>
    <name evidence="1" type="ORF">CRG98_011507</name>
</gene>
<evidence type="ECO:0000313" key="1">
    <source>
        <dbReference type="EMBL" id="PKI67911.1"/>
    </source>
</evidence>
<proteinExistence type="predicted"/>
<organism evidence="1 2">
    <name type="scientific">Punica granatum</name>
    <name type="common">Pomegranate</name>
    <dbReference type="NCBI Taxonomy" id="22663"/>
    <lineage>
        <taxon>Eukaryota</taxon>
        <taxon>Viridiplantae</taxon>
        <taxon>Streptophyta</taxon>
        <taxon>Embryophyta</taxon>
        <taxon>Tracheophyta</taxon>
        <taxon>Spermatophyta</taxon>
        <taxon>Magnoliopsida</taxon>
        <taxon>eudicotyledons</taxon>
        <taxon>Gunneridae</taxon>
        <taxon>Pentapetalae</taxon>
        <taxon>rosids</taxon>
        <taxon>malvids</taxon>
        <taxon>Myrtales</taxon>
        <taxon>Lythraceae</taxon>
        <taxon>Punica</taxon>
    </lineage>
</organism>
<evidence type="ECO:0008006" key="3">
    <source>
        <dbReference type="Google" id="ProtNLM"/>
    </source>
</evidence>
<sequence length="167" mass="18874">VYIVEVYKHWNRVLIKLVDSLNCIICLYTYHRDDSGACRIFLGNPTINDLFTLPRPPCPVPKYLGGFGFNPLSGHLDDFKVNKQPVISLFDVAKEEFHEMTPPNSMPSDGNHIGLVGSCLSPLAHNPSEGYEVWTMRELRKLVSWTKLYEIEVFTGGNLSVATTWVC</sequence>
<evidence type="ECO:0000313" key="2">
    <source>
        <dbReference type="Proteomes" id="UP000233551"/>
    </source>
</evidence>
<comment type="caution">
    <text evidence="1">The sequence shown here is derived from an EMBL/GenBank/DDBJ whole genome shotgun (WGS) entry which is preliminary data.</text>
</comment>